<dbReference type="InterPro" id="IPR007822">
    <property type="entry name" value="LANC-like"/>
</dbReference>
<accession>A0ABW3Y9G6</accession>
<reference evidence="2" key="1">
    <citation type="journal article" date="2019" name="Int. J. Syst. Evol. Microbiol.">
        <title>The Global Catalogue of Microorganisms (GCM) 10K type strain sequencing project: providing services to taxonomists for standard genome sequencing and annotation.</title>
        <authorList>
            <consortium name="The Broad Institute Genomics Platform"/>
            <consortium name="The Broad Institute Genome Sequencing Center for Infectious Disease"/>
            <person name="Wu L."/>
            <person name="Ma J."/>
        </authorList>
    </citation>
    <scope>NUCLEOTIDE SEQUENCE [LARGE SCALE GENOMIC DNA]</scope>
    <source>
        <strain evidence="2">JCM 31037</strain>
    </source>
</reference>
<dbReference type="CDD" id="cd04793">
    <property type="entry name" value="LanC"/>
    <property type="match status" value="1"/>
</dbReference>
<sequence length="385" mass="41532">MTGTHPPDWNQCLATGAPGIALLHIHAARAGTGSWSTAQRWAAAMTGHSIDAHADNSSLYLGAPAVAFVLHCAEQPAWAGTLDALDGHIATATQQRLARAHDRIDWQQLPTLGEFDLISGLTGIGAYLLHRRHDDLLREVLVYLVRLTQPLVVGGGTLPGWWSHHGPADRPSPQWPGGHCNLGMAHGIAGPLSLLSLAMRRGVTVSGQAASIDRICTWLDRWRCGSTPSIWWPEMISRSEWPTHTVRRETPPRPSWCYGTPGLARAQQLAGIALGDTRRQQHAERAFAACLTDPRQVDQLDNPTLCHGWAGLTVTASRIAEDSINDMGLADRVSYLREQTRAYAHHHKASGDGLLEGATGVDLALAATAATSPATPQWDTCLLLS</sequence>
<comment type="caution">
    <text evidence="1">The sequence shown here is derived from an EMBL/GenBank/DDBJ whole genome shotgun (WGS) entry which is preliminary data.</text>
</comment>
<dbReference type="EMBL" id="JBHTMP010000009">
    <property type="protein sequence ID" value="MFD1321099.1"/>
    <property type="molecule type" value="Genomic_DNA"/>
</dbReference>
<name>A0ABW3Y9G6_9ACTN</name>
<dbReference type="Pfam" id="PF05147">
    <property type="entry name" value="LANC_like"/>
    <property type="match status" value="1"/>
</dbReference>
<dbReference type="SMART" id="SM01260">
    <property type="entry name" value="LANC_like"/>
    <property type="match status" value="1"/>
</dbReference>
<dbReference type="RefSeq" id="WP_377568907.1">
    <property type="nucleotide sequence ID" value="NZ_JBHTMP010000009.1"/>
</dbReference>
<evidence type="ECO:0000313" key="1">
    <source>
        <dbReference type="EMBL" id="MFD1321099.1"/>
    </source>
</evidence>
<protein>
    <submittedName>
        <fullName evidence="1">Lanthionine synthetase C family protein</fullName>
    </submittedName>
</protein>
<dbReference type="PRINTS" id="PR01955">
    <property type="entry name" value="LANCFRANKIA"/>
</dbReference>
<keyword evidence="2" id="KW-1185">Reference proteome</keyword>
<dbReference type="Proteomes" id="UP001597260">
    <property type="component" value="Unassembled WGS sequence"/>
</dbReference>
<dbReference type="Gene3D" id="1.50.10.20">
    <property type="match status" value="1"/>
</dbReference>
<proteinExistence type="predicted"/>
<gene>
    <name evidence="1" type="ORF">ACFQ4H_08365</name>
</gene>
<organism evidence="1 2">
    <name type="scientific">Micromonospora sonneratiae</name>
    <dbReference type="NCBI Taxonomy" id="1184706"/>
    <lineage>
        <taxon>Bacteria</taxon>
        <taxon>Bacillati</taxon>
        <taxon>Actinomycetota</taxon>
        <taxon>Actinomycetes</taxon>
        <taxon>Micromonosporales</taxon>
        <taxon>Micromonosporaceae</taxon>
        <taxon>Micromonospora</taxon>
    </lineage>
</organism>
<evidence type="ECO:0000313" key="2">
    <source>
        <dbReference type="Proteomes" id="UP001597260"/>
    </source>
</evidence>
<dbReference type="InterPro" id="IPR033889">
    <property type="entry name" value="LanC"/>
</dbReference>
<dbReference type="SUPFAM" id="SSF158745">
    <property type="entry name" value="LanC-like"/>
    <property type="match status" value="1"/>
</dbReference>
<dbReference type="PRINTS" id="PR01950">
    <property type="entry name" value="LANCSUPER"/>
</dbReference>